<sequence length="336" mass="37399">MSSPAQGGPTVPKDKEKEKRGIGKVLSRVKTVFRKADPSRRLSTLGSTKPGTSTAAPATATATATAAKSKAAEPAAPAGPSAVEATVVPRSQIFEARAKKIGELYGLEIKPSEWHSTEGNALRVEKPIRMRVHRKCHLCNTSFGLGRECTKCKHKRCKQCPRVPPKRTEAEREESRKKRAAILKERAENAPIIPDWDPTPKKIVLKRPAKTGGQDLIYRKPRQRIRRICCQCERLFSGSKTCEGCQHTRCTDCPRDPPKKDKYPYGYPGDAPGTRIGHYQCTKCKHIFSIPPTDEPSCVKCSHDKCDRLTPRKVEPEPDPEILKSIQAKFETMKLK</sequence>
<accession>A0AAN7H6S4</accession>
<reference evidence="2" key="1">
    <citation type="journal article" date="2023" name="Mol. Phylogenet. Evol.">
        <title>Genome-scale phylogeny and comparative genomics of the fungal order Sordariales.</title>
        <authorList>
            <person name="Hensen N."/>
            <person name="Bonometti L."/>
            <person name="Westerberg I."/>
            <person name="Brannstrom I.O."/>
            <person name="Guillou S."/>
            <person name="Cros-Aarteil S."/>
            <person name="Calhoun S."/>
            <person name="Haridas S."/>
            <person name="Kuo A."/>
            <person name="Mondo S."/>
            <person name="Pangilinan J."/>
            <person name="Riley R."/>
            <person name="LaButti K."/>
            <person name="Andreopoulos B."/>
            <person name="Lipzen A."/>
            <person name="Chen C."/>
            <person name="Yan M."/>
            <person name="Daum C."/>
            <person name="Ng V."/>
            <person name="Clum A."/>
            <person name="Steindorff A."/>
            <person name="Ohm R.A."/>
            <person name="Martin F."/>
            <person name="Silar P."/>
            <person name="Natvig D.O."/>
            <person name="Lalanne C."/>
            <person name="Gautier V."/>
            <person name="Ament-Velasquez S.L."/>
            <person name="Kruys A."/>
            <person name="Hutchinson M.I."/>
            <person name="Powell A.J."/>
            <person name="Barry K."/>
            <person name="Miller A.N."/>
            <person name="Grigoriev I.V."/>
            <person name="Debuchy R."/>
            <person name="Gladieux P."/>
            <person name="Hiltunen Thoren M."/>
            <person name="Johannesson H."/>
        </authorList>
    </citation>
    <scope>NUCLEOTIDE SEQUENCE</scope>
    <source>
        <strain evidence="2">CBS 532.94</strain>
    </source>
</reference>
<keyword evidence="3" id="KW-1185">Reference proteome</keyword>
<evidence type="ECO:0000313" key="2">
    <source>
        <dbReference type="EMBL" id="KAK4237751.1"/>
    </source>
</evidence>
<feature type="region of interest" description="Disordered" evidence="1">
    <location>
        <begin position="1"/>
        <end position="83"/>
    </location>
</feature>
<feature type="compositionally biased region" description="Low complexity" evidence="1">
    <location>
        <begin position="47"/>
        <end position="83"/>
    </location>
</feature>
<feature type="compositionally biased region" description="Basic and acidic residues" evidence="1">
    <location>
        <begin position="12"/>
        <end position="21"/>
    </location>
</feature>
<reference evidence="2" key="2">
    <citation type="submission" date="2023-05" db="EMBL/GenBank/DDBJ databases">
        <authorList>
            <consortium name="Lawrence Berkeley National Laboratory"/>
            <person name="Steindorff A."/>
            <person name="Hensen N."/>
            <person name="Bonometti L."/>
            <person name="Westerberg I."/>
            <person name="Brannstrom I.O."/>
            <person name="Guillou S."/>
            <person name="Cros-Aarteil S."/>
            <person name="Calhoun S."/>
            <person name="Haridas S."/>
            <person name="Kuo A."/>
            <person name="Mondo S."/>
            <person name="Pangilinan J."/>
            <person name="Riley R."/>
            <person name="Labutti K."/>
            <person name="Andreopoulos B."/>
            <person name="Lipzen A."/>
            <person name="Chen C."/>
            <person name="Yanf M."/>
            <person name="Daum C."/>
            <person name="Ng V."/>
            <person name="Clum A."/>
            <person name="Ohm R."/>
            <person name="Martin F."/>
            <person name="Silar P."/>
            <person name="Natvig D."/>
            <person name="Lalanne C."/>
            <person name="Gautier V."/>
            <person name="Ament-Velasquez S.L."/>
            <person name="Kruys A."/>
            <person name="Hutchinson M.I."/>
            <person name="Powell A.J."/>
            <person name="Barry K."/>
            <person name="Miller A.N."/>
            <person name="Grigoriev I.V."/>
            <person name="Debuchy R."/>
            <person name="Gladieux P."/>
            <person name="Thoren M.H."/>
            <person name="Johannesson H."/>
        </authorList>
    </citation>
    <scope>NUCLEOTIDE SEQUENCE</scope>
    <source>
        <strain evidence="2">CBS 532.94</strain>
    </source>
</reference>
<evidence type="ECO:0000256" key="1">
    <source>
        <dbReference type="SAM" id="MobiDB-lite"/>
    </source>
</evidence>
<comment type="caution">
    <text evidence="2">The sequence shown here is derived from an EMBL/GenBank/DDBJ whole genome shotgun (WGS) entry which is preliminary data.</text>
</comment>
<dbReference type="EMBL" id="MU860124">
    <property type="protein sequence ID" value="KAK4237751.1"/>
    <property type="molecule type" value="Genomic_DNA"/>
</dbReference>
<dbReference type="AlphaFoldDB" id="A0AAN7H6S4"/>
<dbReference type="Proteomes" id="UP001303760">
    <property type="component" value="Unassembled WGS sequence"/>
</dbReference>
<gene>
    <name evidence="2" type="ORF">C8A03DRAFT_34275</name>
</gene>
<name>A0AAN7H6S4_9PEZI</name>
<organism evidence="2 3">
    <name type="scientific">Achaetomium macrosporum</name>
    <dbReference type="NCBI Taxonomy" id="79813"/>
    <lineage>
        <taxon>Eukaryota</taxon>
        <taxon>Fungi</taxon>
        <taxon>Dikarya</taxon>
        <taxon>Ascomycota</taxon>
        <taxon>Pezizomycotina</taxon>
        <taxon>Sordariomycetes</taxon>
        <taxon>Sordariomycetidae</taxon>
        <taxon>Sordariales</taxon>
        <taxon>Chaetomiaceae</taxon>
        <taxon>Achaetomium</taxon>
    </lineage>
</organism>
<proteinExistence type="predicted"/>
<protein>
    <submittedName>
        <fullName evidence="2">Uncharacterized protein</fullName>
    </submittedName>
</protein>
<evidence type="ECO:0000313" key="3">
    <source>
        <dbReference type="Proteomes" id="UP001303760"/>
    </source>
</evidence>